<accession>A0A7K1UD71</accession>
<dbReference type="AlphaFoldDB" id="A0A7K1UD71"/>
<reference evidence="1 2" key="1">
    <citation type="submission" date="2019-12" db="EMBL/GenBank/DDBJ databases">
        <title>Chitinophaga sp. strain ysch24 (GDMCC 1.1355), whole genome shotgun sequence.</title>
        <authorList>
            <person name="Zhang X."/>
        </authorList>
    </citation>
    <scope>NUCLEOTIDE SEQUENCE [LARGE SCALE GENOMIC DNA]</scope>
    <source>
        <strain evidence="2">ysch24</strain>
    </source>
</reference>
<proteinExistence type="predicted"/>
<dbReference type="Proteomes" id="UP000461730">
    <property type="component" value="Unassembled WGS sequence"/>
</dbReference>
<gene>
    <name evidence="1" type="ORF">GO493_28965</name>
</gene>
<organism evidence="1 2">
    <name type="scientific">Chitinophaga tropicalis</name>
    <dbReference type="NCBI Taxonomy" id="2683588"/>
    <lineage>
        <taxon>Bacteria</taxon>
        <taxon>Pseudomonadati</taxon>
        <taxon>Bacteroidota</taxon>
        <taxon>Chitinophagia</taxon>
        <taxon>Chitinophagales</taxon>
        <taxon>Chitinophagaceae</taxon>
        <taxon>Chitinophaga</taxon>
    </lineage>
</organism>
<sequence>MRKLNILIAENDTDGRALIKSSFDGSGLFNVMAVAADGKDLQDIMESGDIFYPDAILSSAAPGSDILYFIKTNDAFREIPVVTYSHSATDSNVEKCERMGTLKHFIQQREAPAYEKFAKELYDFLSGE</sequence>
<protein>
    <recommendedName>
        <fullName evidence="3">Response regulatory domain-containing protein</fullName>
    </recommendedName>
</protein>
<dbReference type="InterPro" id="IPR011006">
    <property type="entry name" value="CheY-like_superfamily"/>
</dbReference>
<dbReference type="RefSeq" id="WP_157309741.1">
    <property type="nucleotide sequence ID" value="NZ_WRXN01000023.1"/>
</dbReference>
<name>A0A7K1UD71_9BACT</name>
<evidence type="ECO:0008006" key="3">
    <source>
        <dbReference type="Google" id="ProtNLM"/>
    </source>
</evidence>
<evidence type="ECO:0000313" key="2">
    <source>
        <dbReference type="Proteomes" id="UP000461730"/>
    </source>
</evidence>
<keyword evidence="2" id="KW-1185">Reference proteome</keyword>
<comment type="caution">
    <text evidence="1">The sequence shown here is derived from an EMBL/GenBank/DDBJ whole genome shotgun (WGS) entry which is preliminary data.</text>
</comment>
<evidence type="ECO:0000313" key="1">
    <source>
        <dbReference type="EMBL" id="MVT12321.1"/>
    </source>
</evidence>
<dbReference type="EMBL" id="WRXN01000023">
    <property type="protein sequence ID" value="MVT12321.1"/>
    <property type="molecule type" value="Genomic_DNA"/>
</dbReference>
<dbReference type="SUPFAM" id="SSF52172">
    <property type="entry name" value="CheY-like"/>
    <property type="match status" value="1"/>
</dbReference>
<dbReference type="Gene3D" id="3.40.50.2300">
    <property type="match status" value="1"/>
</dbReference>